<dbReference type="InterPro" id="IPR037165">
    <property type="entry name" value="AldOxase/xan_DH_Mopterin-bd_sf"/>
</dbReference>
<gene>
    <name evidence="4" type="ORF">EDC64_10711</name>
</gene>
<dbReference type="RefSeq" id="WP_132031648.1">
    <property type="nucleotide sequence ID" value="NZ_SMAI01000007.1"/>
</dbReference>
<dbReference type="AlphaFoldDB" id="A0A4R3LVT9"/>
<proteinExistence type="predicted"/>
<protein>
    <submittedName>
        <fullName evidence="4">Carbon-monoxide dehydrogenase large subunit</fullName>
    </submittedName>
</protein>
<keyword evidence="2" id="KW-0560">Oxidoreductase</keyword>
<dbReference type="Pfam" id="PF02738">
    <property type="entry name" value="MoCoBD_1"/>
    <property type="match status" value="1"/>
</dbReference>
<dbReference type="InterPro" id="IPR016208">
    <property type="entry name" value="Ald_Oxase/xanthine_DH-like"/>
</dbReference>
<dbReference type="SUPFAM" id="SSF56003">
    <property type="entry name" value="Molybdenum cofactor-binding domain"/>
    <property type="match status" value="1"/>
</dbReference>
<dbReference type="InterPro" id="IPR046867">
    <property type="entry name" value="AldOxase/xan_DH_MoCoBD2"/>
</dbReference>
<keyword evidence="1" id="KW-0500">Molybdenum</keyword>
<dbReference type="InterPro" id="IPR000674">
    <property type="entry name" value="Ald_Oxase/Xan_DH_a/b"/>
</dbReference>
<dbReference type="SMART" id="SM01008">
    <property type="entry name" value="Ald_Xan_dh_C"/>
    <property type="match status" value="1"/>
</dbReference>
<feature type="domain" description="Aldehyde oxidase/xanthine dehydrogenase a/b hammerhead" evidence="3">
    <location>
        <begin position="24"/>
        <end position="139"/>
    </location>
</feature>
<dbReference type="Proteomes" id="UP000294664">
    <property type="component" value="Unassembled WGS sequence"/>
</dbReference>
<name>A0A4R3LVT9_9HYPH</name>
<dbReference type="Pfam" id="PF01315">
    <property type="entry name" value="Ald_Xan_dh_C"/>
    <property type="match status" value="1"/>
</dbReference>
<evidence type="ECO:0000313" key="4">
    <source>
        <dbReference type="EMBL" id="TCT04196.1"/>
    </source>
</evidence>
<dbReference type="OrthoDB" id="9763985at2"/>
<accession>A0A4R3LVT9</accession>
<dbReference type="InterPro" id="IPR036856">
    <property type="entry name" value="Ald_Oxase/Xan_DH_a/b_sf"/>
</dbReference>
<dbReference type="EMBL" id="SMAI01000007">
    <property type="protein sequence ID" value="TCT04196.1"/>
    <property type="molecule type" value="Genomic_DNA"/>
</dbReference>
<dbReference type="GO" id="GO:0016491">
    <property type="term" value="F:oxidoreductase activity"/>
    <property type="evidence" value="ECO:0007669"/>
    <property type="project" value="UniProtKB-KW"/>
</dbReference>
<sequence>MTAVRPPRLIGQPAPRPEAARLASGAGAYVDDVDLPRQLHAAFLRSPHPHAAILGHDATAARALPGVAAVLFWDDLAGVVTPLQTRHAGFPGLVSPPQPPLADRRVAYQGEPVALVLAASRALAEDALEAIAIDYAPLPAAADAATALDPGAPKAHPDLPDNLCWAGEISGGDVDGAFRDAALVVAQTFRFTRHTGVTLEPRGLIAAFDRASGQLDVRISHQQPHQLQVYLADLLGLPMTRVRVIAPDVGGGFGIKMHVYADEVAVCAAARLLGRPVKFIADRLESMAADVHAREHVVDARMALDAAGRITAFDVADRHGLGAYTVFPRSSTMETVSAVRTIGAPYAMAAFRARMQAVFQNKSLIGQYRSVGHPIACTVTEALVDQAARTRGEDPLAFRARNYTPGAALPFTNPAGVRLIDLSHAACHARLEALMDRDAVRRDMADARARGRLPGLGFAAFVELTASGSEAYGAGGVAVAAMDSVTLALEPDGTVKGEASVSEIGQGIAGTLARVVADALALPADQVRIATGDTRSAPHGGGAWSSRGAAIGAEAALGAAARLRAAILAGAAALLQAQPETLDLADGAIVDASGAPRLTLAALAQAALFRGHEFPGGRLPQLAVAHQHGRAQDRAVPTNGIQAALVEIDPGTGLVACRRHWVVEDCGRILNPLLVDAQIRGGVVQGIGAALYEACRYDGEGQLLTGTLADYLLPMAAEMPDIAVAHVETPYSGSVLGAKGAGEAGTCAAAAAVLNAVNDALAPFGTAIAELPVTPVLVLDALARRQAA</sequence>
<dbReference type="Gene3D" id="3.90.1170.50">
    <property type="entry name" value="Aldehyde oxidase/xanthine dehydrogenase, a/b hammerhead"/>
    <property type="match status" value="1"/>
</dbReference>
<dbReference type="PANTHER" id="PTHR11908">
    <property type="entry name" value="XANTHINE DEHYDROGENASE"/>
    <property type="match status" value="1"/>
</dbReference>
<evidence type="ECO:0000256" key="1">
    <source>
        <dbReference type="ARBA" id="ARBA00022505"/>
    </source>
</evidence>
<comment type="caution">
    <text evidence="4">The sequence shown here is derived from an EMBL/GenBank/DDBJ whole genome shotgun (WGS) entry which is preliminary data.</text>
</comment>
<dbReference type="InterPro" id="IPR008274">
    <property type="entry name" value="AldOxase/xan_DH_MoCoBD1"/>
</dbReference>
<keyword evidence="5" id="KW-1185">Reference proteome</keyword>
<dbReference type="GO" id="GO:0005506">
    <property type="term" value="F:iron ion binding"/>
    <property type="evidence" value="ECO:0007669"/>
    <property type="project" value="InterPro"/>
</dbReference>
<organism evidence="4 5">
    <name type="scientific">Aquabacter spiritensis</name>
    <dbReference type="NCBI Taxonomy" id="933073"/>
    <lineage>
        <taxon>Bacteria</taxon>
        <taxon>Pseudomonadati</taxon>
        <taxon>Pseudomonadota</taxon>
        <taxon>Alphaproteobacteria</taxon>
        <taxon>Hyphomicrobiales</taxon>
        <taxon>Xanthobacteraceae</taxon>
        <taxon>Aquabacter</taxon>
    </lineage>
</organism>
<dbReference type="SUPFAM" id="SSF54665">
    <property type="entry name" value="CO dehydrogenase molybdoprotein N-domain-like"/>
    <property type="match status" value="1"/>
</dbReference>
<dbReference type="Pfam" id="PF20256">
    <property type="entry name" value="MoCoBD_2"/>
    <property type="match status" value="1"/>
</dbReference>
<evidence type="ECO:0000259" key="3">
    <source>
        <dbReference type="SMART" id="SM01008"/>
    </source>
</evidence>
<evidence type="ECO:0000313" key="5">
    <source>
        <dbReference type="Proteomes" id="UP000294664"/>
    </source>
</evidence>
<reference evidence="4 5" key="1">
    <citation type="submission" date="2019-03" db="EMBL/GenBank/DDBJ databases">
        <title>Genomic Encyclopedia of Type Strains, Phase IV (KMG-IV): sequencing the most valuable type-strain genomes for metagenomic binning, comparative biology and taxonomic classification.</title>
        <authorList>
            <person name="Goeker M."/>
        </authorList>
    </citation>
    <scope>NUCLEOTIDE SEQUENCE [LARGE SCALE GENOMIC DNA]</scope>
    <source>
        <strain evidence="4 5">DSM 9035</strain>
    </source>
</reference>
<dbReference type="Gene3D" id="3.30.365.10">
    <property type="entry name" value="Aldehyde oxidase/xanthine dehydrogenase, molybdopterin binding domain"/>
    <property type="match status" value="4"/>
</dbReference>
<evidence type="ECO:0000256" key="2">
    <source>
        <dbReference type="ARBA" id="ARBA00023002"/>
    </source>
</evidence>
<dbReference type="PANTHER" id="PTHR11908:SF132">
    <property type="entry name" value="ALDEHYDE OXIDASE 1-RELATED"/>
    <property type="match status" value="1"/>
</dbReference>